<feature type="transmembrane region" description="Helical" evidence="1">
    <location>
        <begin position="21"/>
        <end position="44"/>
    </location>
</feature>
<keyword evidence="1" id="KW-0472">Membrane</keyword>
<sequence>MLTTSSPSPSQTGRRSSPPVIMIRFVTSSLSAIAAVRLLVITVGPCVNAEYGPLPLT</sequence>
<keyword evidence="1" id="KW-1133">Transmembrane helix</keyword>
<dbReference type="EMBL" id="FORF01000018">
    <property type="protein sequence ID" value="SFJ42013.1"/>
    <property type="molecule type" value="Genomic_DNA"/>
</dbReference>
<dbReference type="STRING" id="1121003.SAMN03080618_02910"/>
<dbReference type="Proteomes" id="UP000242763">
    <property type="component" value="Unassembled WGS sequence"/>
</dbReference>
<evidence type="ECO:0000313" key="2">
    <source>
        <dbReference type="EMBL" id="SFJ42013.1"/>
    </source>
</evidence>
<reference evidence="3" key="1">
    <citation type="submission" date="2016-10" db="EMBL/GenBank/DDBJ databases">
        <authorList>
            <person name="Varghese N."/>
            <person name="Submissions S."/>
        </authorList>
    </citation>
    <scope>NUCLEOTIDE SEQUENCE [LARGE SCALE GENOMIC DNA]</scope>
    <source>
        <strain evidence="3">DSM 21857</strain>
    </source>
</reference>
<accession>A0A1I3R5Y8</accession>
<keyword evidence="3" id="KW-1185">Reference proteome</keyword>
<gene>
    <name evidence="2" type="ORF">SAMN03080618_02910</name>
</gene>
<organism evidence="2 3">
    <name type="scientific">Aquamicrobium aerolatum DSM 21857</name>
    <dbReference type="NCBI Taxonomy" id="1121003"/>
    <lineage>
        <taxon>Bacteria</taxon>
        <taxon>Pseudomonadati</taxon>
        <taxon>Pseudomonadota</taxon>
        <taxon>Alphaproteobacteria</taxon>
        <taxon>Hyphomicrobiales</taxon>
        <taxon>Phyllobacteriaceae</taxon>
        <taxon>Aerobium</taxon>
    </lineage>
</organism>
<evidence type="ECO:0000313" key="3">
    <source>
        <dbReference type="Proteomes" id="UP000242763"/>
    </source>
</evidence>
<proteinExistence type="predicted"/>
<evidence type="ECO:0000256" key="1">
    <source>
        <dbReference type="SAM" id="Phobius"/>
    </source>
</evidence>
<name>A0A1I3R5Y8_9HYPH</name>
<keyword evidence="1" id="KW-0812">Transmembrane</keyword>
<protein>
    <submittedName>
        <fullName evidence="2">Uncharacterized protein</fullName>
    </submittedName>
</protein>
<dbReference type="AlphaFoldDB" id="A0A1I3R5Y8"/>